<gene>
    <name evidence="2" type="ORF">DesfrDRAFT_0627</name>
</gene>
<feature type="transmembrane region" description="Helical" evidence="1">
    <location>
        <begin position="167"/>
        <end position="197"/>
    </location>
</feature>
<dbReference type="AlphaFoldDB" id="E1JSN8"/>
<evidence type="ECO:0000313" key="3">
    <source>
        <dbReference type="Proteomes" id="UP000006250"/>
    </source>
</evidence>
<evidence type="ECO:0000313" key="2">
    <source>
        <dbReference type="EMBL" id="EFL52521.1"/>
    </source>
</evidence>
<keyword evidence="3" id="KW-1185">Reference proteome</keyword>
<organism evidence="2 3">
    <name type="scientific">Solidesulfovibrio fructosivorans JJ]</name>
    <dbReference type="NCBI Taxonomy" id="596151"/>
    <lineage>
        <taxon>Bacteria</taxon>
        <taxon>Pseudomonadati</taxon>
        <taxon>Thermodesulfobacteriota</taxon>
        <taxon>Desulfovibrionia</taxon>
        <taxon>Desulfovibrionales</taxon>
        <taxon>Desulfovibrionaceae</taxon>
        <taxon>Solidesulfovibrio</taxon>
    </lineage>
</organism>
<feature type="transmembrane region" description="Helical" evidence="1">
    <location>
        <begin position="209"/>
        <end position="227"/>
    </location>
</feature>
<dbReference type="OrthoDB" id="5443342at2"/>
<dbReference type="eggNOG" id="ENOG502Z8V5">
    <property type="taxonomic scope" value="Bacteria"/>
</dbReference>
<evidence type="ECO:0008006" key="4">
    <source>
        <dbReference type="Google" id="ProtNLM"/>
    </source>
</evidence>
<feature type="transmembrane region" description="Helical" evidence="1">
    <location>
        <begin position="315"/>
        <end position="339"/>
    </location>
</feature>
<dbReference type="STRING" id="596151.DesfrDRAFT_0627"/>
<keyword evidence="1" id="KW-0812">Transmembrane</keyword>
<feature type="transmembrane region" description="Helical" evidence="1">
    <location>
        <begin position="144"/>
        <end position="161"/>
    </location>
</feature>
<feature type="transmembrane region" description="Helical" evidence="1">
    <location>
        <begin position="121"/>
        <end position="137"/>
    </location>
</feature>
<feature type="transmembrane region" description="Helical" evidence="1">
    <location>
        <begin position="63"/>
        <end position="82"/>
    </location>
</feature>
<dbReference type="Proteomes" id="UP000006250">
    <property type="component" value="Unassembled WGS sequence"/>
</dbReference>
<accession>E1JSN8</accession>
<dbReference type="EMBL" id="AECZ01000003">
    <property type="protein sequence ID" value="EFL52521.1"/>
    <property type="molecule type" value="Genomic_DNA"/>
</dbReference>
<feature type="transmembrane region" description="Helical" evidence="1">
    <location>
        <begin position="345"/>
        <end position="366"/>
    </location>
</feature>
<name>E1JSN8_SOLFR</name>
<keyword evidence="1" id="KW-0472">Membrane</keyword>
<sequence length="563" mass="60739">MTGTSDAPARRADWFVVSFLTLVVFAVAHRHGLASPFIVNDDTRQQLFWMARWLDPALYPSDLLTRYAAAYVPAGIKALYFLAAKGLGVGPLVFSKWLTGGLLLVLALAFFGLGATLEGRVLGYACAAMAWLMPFFLKNISGGLSRGFAAPLLALFLLAWMRRSGLGMAVILLLQAVFIPYIAALCAGCACLDAVFARIQGRPDAPFPVRPWHGLALFAAAGIVWSFDHTLTTSGFGPLVGHAALAAGPEFSAAGRLELYPLPNPFFDLVYWPFESIGLFLDIGLVAGIVSLVVLLPIVIIGARRAPWPALLAKCRPVGALLVGSLLLYILARIVALKLFVPDRYISYTINVVYALGLAVVLRYALADILKRPLSRVLLLLVAAALGAWRLTDVGLYDYRADAPLYAAVRELPKDALVAGNPELLDDVLTFGRRDVLASYELAHPWSVGYWERYYPRLAHQAAAYYAKDAGTVLEFAKAYGVTHMVVRDADLTGAAIARGPLFAPFDARIRELAAKPGKFVLLDAAKFPYTSPEPGVRLVDLRPLVAAADAARLDAGNPSSGN</sequence>
<dbReference type="RefSeq" id="WP_005991014.1">
    <property type="nucleotide sequence ID" value="NZ_AECZ01000003.1"/>
</dbReference>
<reference evidence="2 3" key="1">
    <citation type="submission" date="2010-08" db="EMBL/GenBank/DDBJ databases">
        <title>The draft genome of Desulfovibrio fructosovorans JJ.</title>
        <authorList>
            <consortium name="US DOE Joint Genome Institute (JGI-PGF)"/>
            <person name="Lucas S."/>
            <person name="Copeland A."/>
            <person name="Lapidus A."/>
            <person name="Cheng J.-F."/>
            <person name="Bruce D."/>
            <person name="Goodwin L."/>
            <person name="Pitluck S."/>
            <person name="Land M.L."/>
            <person name="Hauser L."/>
            <person name="Chang Y.-J."/>
            <person name="Jeffries C."/>
            <person name="Wall J.D."/>
            <person name="Stahl D.A."/>
            <person name="Arkin A.P."/>
            <person name="Dehal P."/>
            <person name="Stolyar S.M."/>
            <person name="Hazen T.C."/>
            <person name="Woyke T.J."/>
        </authorList>
    </citation>
    <scope>NUCLEOTIDE SEQUENCE [LARGE SCALE GENOMIC DNA]</scope>
    <source>
        <strain evidence="2 3">JJ</strain>
    </source>
</reference>
<feature type="transmembrane region" description="Helical" evidence="1">
    <location>
        <begin position="94"/>
        <end position="115"/>
    </location>
</feature>
<feature type="transmembrane region" description="Helical" evidence="1">
    <location>
        <begin position="277"/>
        <end position="303"/>
    </location>
</feature>
<protein>
    <recommendedName>
        <fullName evidence="4">Glycosyltransferase RgtA/B/C/D-like domain-containing protein</fullName>
    </recommendedName>
</protein>
<feature type="transmembrane region" description="Helical" evidence="1">
    <location>
        <begin position="12"/>
        <end position="29"/>
    </location>
</feature>
<keyword evidence="1" id="KW-1133">Transmembrane helix</keyword>
<proteinExistence type="predicted"/>
<evidence type="ECO:0000256" key="1">
    <source>
        <dbReference type="SAM" id="Phobius"/>
    </source>
</evidence>
<feature type="transmembrane region" description="Helical" evidence="1">
    <location>
        <begin position="373"/>
        <end position="391"/>
    </location>
</feature>
<comment type="caution">
    <text evidence="2">The sequence shown here is derived from an EMBL/GenBank/DDBJ whole genome shotgun (WGS) entry which is preliminary data.</text>
</comment>